<proteinExistence type="predicted"/>
<comment type="caution">
    <text evidence="1">The sequence shown here is derived from an EMBL/GenBank/DDBJ whole genome shotgun (WGS) entry which is preliminary data.</text>
</comment>
<dbReference type="EMBL" id="JAYMYQ010000001">
    <property type="protein sequence ID" value="KAK7361925.1"/>
    <property type="molecule type" value="Genomic_DNA"/>
</dbReference>
<dbReference type="Proteomes" id="UP001367508">
    <property type="component" value="Unassembled WGS sequence"/>
</dbReference>
<evidence type="ECO:0000313" key="1">
    <source>
        <dbReference type="EMBL" id="KAK7361925.1"/>
    </source>
</evidence>
<protein>
    <submittedName>
        <fullName evidence="1">Uncharacterized protein</fullName>
    </submittedName>
</protein>
<evidence type="ECO:0000313" key="2">
    <source>
        <dbReference type="Proteomes" id="UP001367508"/>
    </source>
</evidence>
<gene>
    <name evidence="1" type="ORF">VNO77_04018</name>
</gene>
<sequence length="100" mass="11800">MRWMEVAKMKRIFGKMGTRKKEIGVSSFDGKFVVKVSINNTEAVNEEEEPEYCMKNIAVLTFDEIWGLEFDSERETVQFYPVYARIKGFFARKSRLYGCY</sequence>
<keyword evidence="2" id="KW-1185">Reference proteome</keyword>
<accession>A0AAN9R4G4</accession>
<organism evidence="1 2">
    <name type="scientific">Canavalia gladiata</name>
    <name type="common">Sword bean</name>
    <name type="synonym">Dolichos gladiatus</name>
    <dbReference type="NCBI Taxonomy" id="3824"/>
    <lineage>
        <taxon>Eukaryota</taxon>
        <taxon>Viridiplantae</taxon>
        <taxon>Streptophyta</taxon>
        <taxon>Embryophyta</taxon>
        <taxon>Tracheophyta</taxon>
        <taxon>Spermatophyta</taxon>
        <taxon>Magnoliopsida</taxon>
        <taxon>eudicotyledons</taxon>
        <taxon>Gunneridae</taxon>
        <taxon>Pentapetalae</taxon>
        <taxon>rosids</taxon>
        <taxon>fabids</taxon>
        <taxon>Fabales</taxon>
        <taxon>Fabaceae</taxon>
        <taxon>Papilionoideae</taxon>
        <taxon>50 kb inversion clade</taxon>
        <taxon>NPAAA clade</taxon>
        <taxon>indigoferoid/millettioid clade</taxon>
        <taxon>Phaseoleae</taxon>
        <taxon>Canavalia</taxon>
    </lineage>
</organism>
<reference evidence="1 2" key="1">
    <citation type="submission" date="2024-01" db="EMBL/GenBank/DDBJ databases">
        <title>The genomes of 5 underutilized Papilionoideae crops provide insights into root nodulation and disease resistanc.</title>
        <authorList>
            <person name="Jiang F."/>
        </authorList>
    </citation>
    <scope>NUCLEOTIDE SEQUENCE [LARGE SCALE GENOMIC DNA]</scope>
    <source>
        <strain evidence="1">LVBAO_FW01</strain>
        <tissue evidence="1">Leaves</tissue>
    </source>
</reference>
<name>A0AAN9R4G4_CANGL</name>
<dbReference type="AlphaFoldDB" id="A0AAN9R4G4"/>